<dbReference type="AlphaFoldDB" id="A0A6G0PYQ9"/>
<reference evidence="2 3" key="1">
    <citation type="submission" date="2018-09" db="EMBL/GenBank/DDBJ databases">
        <title>Genomic investigation of the strawberry pathogen Phytophthora fragariae indicates pathogenicity is determined by transcriptional variation in three key races.</title>
        <authorList>
            <person name="Adams T.M."/>
            <person name="Armitage A.D."/>
            <person name="Sobczyk M.K."/>
            <person name="Bates H.J."/>
            <person name="Dunwell J.M."/>
            <person name="Nellist C.F."/>
            <person name="Harrison R.J."/>
        </authorList>
    </citation>
    <scope>NUCLEOTIDE SEQUENCE [LARGE SCALE GENOMIC DNA]</scope>
    <source>
        <strain evidence="2 3">NOV-77</strain>
    </source>
</reference>
<feature type="region of interest" description="Disordered" evidence="1">
    <location>
        <begin position="1"/>
        <end position="66"/>
    </location>
</feature>
<feature type="compositionally biased region" description="Basic and acidic residues" evidence="1">
    <location>
        <begin position="16"/>
        <end position="31"/>
    </location>
</feature>
<name>A0A6G0PYQ9_9STRA</name>
<dbReference type="EMBL" id="QXFY01010098">
    <property type="protein sequence ID" value="KAE9261624.1"/>
    <property type="molecule type" value="Genomic_DNA"/>
</dbReference>
<sequence length="66" mass="7247">MDLRSRAATEGSANRDMGRDHSSDEDYEPARKKTRTGHKGRADEEHKAGEGEDEGRGDSAKGTESR</sequence>
<accession>A0A6G0PYQ9</accession>
<comment type="caution">
    <text evidence="2">The sequence shown here is derived from an EMBL/GenBank/DDBJ whole genome shotgun (WGS) entry which is preliminary data.</text>
</comment>
<evidence type="ECO:0000313" key="2">
    <source>
        <dbReference type="EMBL" id="KAE9261624.1"/>
    </source>
</evidence>
<dbReference type="Proteomes" id="UP000486351">
    <property type="component" value="Unassembled WGS sequence"/>
</dbReference>
<proteinExistence type="predicted"/>
<evidence type="ECO:0000313" key="3">
    <source>
        <dbReference type="Proteomes" id="UP000486351"/>
    </source>
</evidence>
<feature type="compositionally biased region" description="Basic and acidic residues" evidence="1">
    <location>
        <begin position="40"/>
        <end position="66"/>
    </location>
</feature>
<evidence type="ECO:0000256" key="1">
    <source>
        <dbReference type="SAM" id="MobiDB-lite"/>
    </source>
</evidence>
<gene>
    <name evidence="2" type="ORF">PF008_g32802</name>
</gene>
<protein>
    <submittedName>
        <fullName evidence="2">Uncharacterized protein</fullName>
    </submittedName>
</protein>
<organism evidence="2 3">
    <name type="scientific">Phytophthora fragariae</name>
    <dbReference type="NCBI Taxonomy" id="53985"/>
    <lineage>
        <taxon>Eukaryota</taxon>
        <taxon>Sar</taxon>
        <taxon>Stramenopiles</taxon>
        <taxon>Oomycota</taxon>
        <taxon>Peronosporomycetes</taxon>
        <taxon>Peronosporales</taxon>
        <taxon>Peronosporaceae</taxon>
        <taxon>Phytophthora</taxon>
    </lineage>
</organism>